<reference evidence="6" key="2">
    <citation type="submission" date="2025-08" db="UniProtKB">
        <authorList>
            <consortium name="Ensembl"/>
        </authorList>
    </citation>
    <scope>IDENTIFICATION</scope>
</reference>
<dbReference type="PROSITE" id="PS01208">
    <property type="entry name" value="VWFC_1"/>
    <property type="match status" value="2"/>
</dbReference>
<dbReference type="SMART" id="SM00832">
    <property type="entry name" value="C8"/>
    <property type="match status" value="1"/>
</dbReference>
<sequence>CNEQFVIPPPSMNGESWSLNNCTTETCEEGKVIKEHVPCPPLSIPVCENGQSPVRVYDEGGCCFHYECRCVCSGWGDPHYYTFDGQYYSFQENCTYVLIKEINPRYDFKVIIDNENCDASGTVTCAKALIVYYKNYEIILTQERTPKTVNMVFINGKRTIPNYFNEDLSITSTAIELLLKIPAIEAVVMFKGLLFSVELPFSLFHGNTEGQCGNCDNNKTNDCRLPTGAIHPSCSEMAYSWNVTDKNKPYCDKPNPPTPVPTIPHCEPPLCEIIWSKVFEECHKVIAPDSFYEACKFDVCHMPNTNMGCSSLEAYAALCADASICVPWRNATNGQCEYVCEENKVYKPCGPTVVQTCNARYNEKYTHRCQGEDDQHCDGIMEGCFCPEDMILFSSTSDLCVSSCCTGPDGNPKEIGDRWQSGCQQCVCDENSLSVQCEPVVCPTQPPVSCTGEGEVLVSKIVECCERLVCVPKGVCVFNQTEYRPGMEFSKSPCETCLCTEHQDPSTKLNVAECYLIQCRPICQEGFVYEEKPGQCCGSCVQKSCVIEVPGSPSPVVIEVCQETAYKSALRK</sequence>
<dbReference type="PROSITE" id="PS50184">
    <property type="entry name" value="VWFC_2"/>
    <property type="match status" value="2"/>
</dbReference>
<organism evidence="6 7">
    <name type="scientific">Gouania willdenowi</name>
    <name type="common">Blunt-snouted clingfish</name>
    <name type="synonym">Lepadogaster willdenowi</name>
    <dbReference type="NCBI Taxonomy" id="441366"/>
    <lineage>
        <taxon>Eukaryota</taxon>
        <taxon>Metazoa</taxon>
        <taxon>Chordata</taxon>
        <taxon>Craniata</taxon>
        <taxon>Vertebrata</taxon>
        <taxon>Euteleostomi</taxon>
        <taxon>Actinopterygii</taxon>
        <taxon>Neopterygii</taxon>
        <taxon>Teleostei</taxon>
        <taxon>Neoteleostei</taxon>
        <taxon>Acanthomorphata</taxon>
        <taxon>Ovalentaria</taxon>
        <taxon>Blenniimorphae</taxon>
        <taxon>Blenniiformes</taxon>
        <taxon>Gobiesocoidei</taxon>
        <taxon>Gobiesocidae</taxon>
        <taxon>Gobiesocinae</taxon>
        <taxon>Gouania</taxon>
    </lineage>
</organism>
<dbReference type="PROSITE" id="PS51233">
    <property type="entry name" value="VWFD"/>
    <property type="match status" value="1"/>
</dbReference>
<dbReference type="Pfam" id="PF00094">
    <property type="entry name" value="VWD"/>
    <property type="match status" value="1"/>
</dbReference>
<evidence type="ECO:0008006" key="8">
    <source>
        <dbReference type="Google" id="ProtNLM"/>
    </source>
</evidence>
<evidence type="ECO:0000313" key="6">
    <source>
        <dbReference type="Ensembl" id="ENSGWIP00000038429.1"/>
    </source>
</evidence>
<dbReference type="Proteomes" id="UP000694680">
    <property type="component" value="Chromosome 6"/>
</dbReference>
<dbReference type="InterPro" id="IPR050780">
    <property type="entry name" value="Mucin_vWF_Thrombospondin_sf"/>
</dbReference>
<keyword evidence="2" id="KW-1015">Disulfide bond</keyword>
<protein>
    <recommendedName>
        <fullName evidence="8">MUC5A protein</fullName>
    </recommendedName>
</protein>
<evidence type="ECO:0000256" key="1">
    <source>
        <dbReference type="ARBA" id="ARBA00022737"/>
    </source>
</evidence>
<feature type="domain" description="VWFC" evidence="4">
    <location>
        <begin position="403"/>
        <end position="471"/>
    </location>
</feature>
<keyword evidence="3" id="KW-0325">Glycoprotein</keyword>
<dbReference type="Gene3D" id="2.10.25.10">
    <property type="entry name" value="Laminin"/>
    <property type="match status" value="1"/>
</dbReference>
<feature type="domain" description="VWFC" evidence="4">
    <location>
        <begin position="474"/>
        <end position="541"/>
    </location>
</feature>
<dbReference type="SMART" id="SM00216">
    <property type="entry name" value="VWD"/>
    <property type="match status" value="1"/>
</dbReference>
<reference evidence="6" key="1">
    <citation type="submission" date="2020-06" db="EMBL/GenBank/DDBJ databases">
        <authorList>
            <consortium name="Wellcome Sanger Institute Data Sharing"/>
        </authorList>
    </citation>
    <scope>NUCLEOTIDE SEQUENCE [LARGE SCALE GENOMIC DNA]</scope>
</reference>
<evidence type="ECO:0000259" key="4">
    <source>
        <dbReference type="PROSITE" id="PS50184"/>
    </source>
</evidence>
<keyword evidence="1" id="KW-0677">Repeat</keyword>
<reference evidence="6" key="3">
    <citation type="submission" date="2025-09" db="UniProtKB">
        <authorList>
            <consortium name="Ensembl"/>
        </authorList>
    </citation>
    <scope>IDENTIFICATION</scope>
</reference>
<dbReference type="Ensembl" id="ENSGWIT00000041840.1">
    <property type="protein sequence ID" value="ENSGWIP00000038429.1"/>
    <property type="gene ID" value="ENSGWIG00000019658.1"/>
</dbReference>
<evidence type="ECO:0000256" key="2">
    <source>
        <dbReference type="ARBA" id="ARBA00023157"/>
    </source>
</evidence>
<evidence type="ECO:0000259" key="5">
    <source>
        <dbReference type="PROSITE" id="PS51233"/>
    </source>
</evidence>
<evidence type="ECO:0000313" key="7">
    <source>
        <dbReference type="Proteomes" id="UP000694680"/>
    </source>
</evidence>
<proteinExistence type="predicted"/>
<dbReference type="AlphaFoldDB" id="A0A8C5H110"/>
<feature type="domain" description="VWFD" evidence="5">
    <location>
        <begin position="70"/>
        <end position="252"/>
    </location>
</feature>
<dbReference type="InterPro" id="IPR001846">
    <property type="entry name" value="VWF_type-D"/>
</dbReference>
<name>A0A8C5H110_GOUWI</name>
<keyword evidence="7" id="KW-1185">Reference proteome</keyword>
<accession>A0A8C5H110</accession>
<dbReference type="InterPro" id="IPR014853">
    <property type="entry name" value="VWF/SSPO/ZAN-like_Cys-rich_dom"/>
</dbReference>
<dbReference type="InterPro" id="IPR001007">
    <property type="entry name" value="VWF_dom"/>
</dbReference>
<evidence type="ECO:0000256" key="3">
    <source>
        <dbReference type="ARBA" id="ARBA00023180"/>
    </source>
</evidence>
<dbReference type="PANTHER" id="PTHR11339">
    <property type="entry name" value="EXTRACELLULAR MATRIX GLYCOPROTEIN RELATED"/>
    <property type="match status" value="1"/>
</dbReference>
<dbReference type="Pfam" id="PF08742">
    <property type="entry name" value="C8"/>
    <property type="match status" value="1"/>
</dbReference>
<dbReference type="PANTHER" id="PTHR11339:SF384">
    <property type="entry name" value="MUCIN-2"/>
    <property type="match status" value="1"/>
</dbReference>
<dbReference type="SMART" id="SM00214">
    <property type="entry name" value="VWC"/>
    <property type="match status" value="2"/>
</dbReference>